<dbReference type="Proteomes" id="UP001597139">
    <property type="component" value="Unassembled WGS sequence"/>
</dbReference>
<organism evidence="1 2">
    <name type="scientific">Halolamina litorea</name>
    <dbReference type="NCBI Taxonomy" id="1515593"/>
    <lineage>
        <taxon>Archaea</taxon>
        <taxon>Methanobacteriati</taxon>
        <taxon>Methanobacteriota</taxon>
        <taxon>Stenosarchaea group</taxon>
        <taxon>Halobacteria</taxon>
        <taxon>Halobacteriales</taxon>
        <taxon>Haloferacaceae</taxon>
    </lineage>
</organism>
<evidence type="ECO:0000313" key="2">
    <source>
        <dbReference type="Proteomes" id="UP001597139"/>
    </source>
</evidence>
<gene>
    <name evidence="1" type="ORF">ACFSAU_13850</name>
</gene>
<comment type="caution">
    <text evidence="1">The sequence shown here is derived from an EMBL/GenBank/DDBJ whole genome shotgun (WGS) entry which is preliminary data.</text>
</comment>
<dbReference type="EMBL" id="JBHUCZ010000012">
    <property type="protein sequence ID" value="MFD1568574.1"/>
    <property type="molecule type" value="Genomic_DNA"/>
</dbReference>
<dbReference type="RefSeq" id="WP_267648072.1">
    <property type="nucleotide sequence ID" value="NZ_JANHGR010000003.1"/>
</dbReference>
<dbReference type="AlphaFoldDB" id="A0ABD6BTZ0"/>
<keyword evidence="2" id="KW-1185">Reference proteome</keyword>
<protein>
    <submittedName>
        <fullName evidence="1">Uncharacterized protein</fullName>
    </submittedName>
</protein>
<sequence length="52" mass="5610">MDCREGEESTSSTITCRCGETHEVSSSVATVRCDCGARYAVTITELITSEFS</sequence>
<evidence type="ECO:0000313" key="1">
    <source>
        <dbReference type="EMBL" id="MFD1568574.1"/>
    </source>
</evidence>
<proteinExistence type="predicted"/>
<name>A0ABD6BTZ0_9EURY</name>
<reference evidence="1 2" key="1">
    <citation type="journal article" date="2019" name="Int. J. Syst. Evol. Microbiol.">
        <title>The Global Catalogue of Microorganisms (GCM) 10K type strain sequencing project: providing services to taxonomists for standard genome sequencing and annotation.</title>
        <authorList>
            <consortium name="The Broad Institute Genomics Platform"/>
            <consortium name="The Broad Institute Genome Sequencing Center for Infectious Disease"/>
            <person name="Wu L."/>
            <person name="Ma J."/>
        </authorList>
    </citation>
    <scope>NUCLEOTIDE SEQUENCE [LARGE SCALE GENOMIC DNA]</scope>
    <source>
        <strain evidence="1 2">CGMCC 1.12859</strain>
    </source>
</reference>
<accession>A0ABD6BTZ0</accession>